<dbReference type="AlphaFoldDB" id="A0AA39SX07"/>
<reference evidence="4" key="2">
    <citation type="submission" date="2023-06" db="EMBL/GenBank/DDBJ databases">
        <authorList>
            <person name="Swenson N.G."/>
            <person name="Wegrzyn J.L."/>
            <person name="Mcevoy S.L."/>
        </authorList>
    </citation>
    <scope>NUCLEOTIDE SEQUENCE</scope>
    <source>
        <strain evidence="4">NS2018</strain>
        <tissue evidence="4">Leaf</tissue>
    </source>
</reference>
<proteinExistence type="predicted"/>
<dbReference type="InterPro" id="IPR004009">
    <property type="entry name" value="SH3_Myosin"/>
</dbReference>
<reference evidence="4" key="1">
    <citation type="journal article" date="2022" name="Plant J.">
        <title>Strategies of tolerance reflected in two North American maple genomes.</title>
        <authorList>
            <person name="McEvoy S.L."/>
            <person name="Sezen U.U."/>
            <person name="Trouern-Trend A."/>
            <person name="McMahon S.M."/>
            <person name="Schaberg P.G."/>
            <person name="Yang J."/>
            <person name="Wegrzyn J.L."/>
            <person name="Swenson N.G."/>
        </authorList>
    </citation>
    <scope>NUCLEOTIDE SEQUENCE</scope>
    <source>
        <strain evidence="4">NS2018</strain>
    </source>
</reference>
<dbReference type="EMBL" id="JAUESC010000004">
    <property type="protein sequence ID" value="KAK0597450.1"/>
    <property type="molecule type" value="Genomic_DNA"/>
</dbReference>
<organism evidence="4 5">
    <name type="scientific">Acer saccharum</name>
    <name type="common">Sugar maple</name>
    <dbReference type="NCBI Taxonomy" id="4024"/>
    <lineage>
        <taxon>Eukaryota</taxon>
        <taxon>Viridiplantae</taxon>
        <taxon>Streptophyta</taxon>
        <taxon>Embryophyta</taxon>
        <taxon>Tracheophyta</taxon>
        <taxon>Spermatophyta</taxon>
        <taxon>Magnoliopsida</taxon>
        <taxon>eudicotyledons</taxon>
        <taxon>Gunneridae</taxon>
        <taxon>Pentapetalae</taxon>
        <taxon>rosids</taxon>
        <taxon>malvids</taxon>
        <taxon>Sapindales</taxon>
        <taxon>Sapindaceae</taxon>
        <taxon>Hippocastanoideae</taxon>
        <taxon>Acereae</taxon>
        <taxon>Acer</taxon>
    </lineage>
</organism>
<accession>A0AA39SX07</accession>
<dbReference type="Proteomes" id="UP001168877">
    <property type="component" value="Unassembled WGS sequence"/>
</dbReference>
<feature type="domain" description="Myosin N-terminal SH3-like" evidence="3">
    <location>
        <begin position="48"/>
        <end position="97"/>
    </location>
</feature>
<sequence length="145" mass="16234">MMTCWGTSSKKADVFRNFYGHVIVNNDIAAQTVECDDVPEHAAPDNIIVGSHVWVEDRVLAWIDGEVTRINGQEVHIKCTNGKAHFTSSQSRRSSRFVDVASASRFVDVASSPMLPILSSLLKFSHLASSFARYFWTAVQFRQMP</sequence>
<protein>
    <recommendedName>
        <fullName evidence="3">Myosin N-terminal SH3-like domain-containing protein</fullName>
    </recommendedName>
</protein>
<keyword evidence="5" id="KW-1185">Reference proteome</keyword>
<dbReference type="GO" id="GO:0003774">
    <property type="term" value="F:cytoskeletal motor activity"/>
    <property type="evidence" value="ECO:0007669"/>
    <property type="project" value="InterPro"/>
</dbReference>
<gene>
    <name evidence="4" type="ORF">LWI29_025433</name>
</gene>
<evidence type="ECO:0000313" key="4">
    <source>
        <dbReference type="EMBL" id="KAK0597450.1"/>
    </source>
</evidence>
<dbReference type="Pfam" id="PF02736">
    <property type="entry name" value="Myosin_N"/>
    <property type="match status" value="1"/>
</dbReference>
<keyword evidence="2" id="KW-0067">ATP-binding</keyword>
<name>A0AA39SX07_ACESA</name>
<evidence type="ECO:0000313" key="5">
    <source>
        <dbReference type="Proteomes" id="UP001168877"/>
    </source>
</evidence>
<dbReference type="PROSITE" id="PS51844">
    <property type="entry name" value="SH3_LIKE"/>
    <property type="match status" value="1"/>
</dbReference>
<comment type="caution">
    <text evidence="4">The sequence shown here is derived from an EMBL/GenBank/DDBJ whole genome shotgun (WGS) entry which is preliminary data.</text>
</comment>
<evidence type="ECO:0000259" key="3">
    <source>
        <dbReference type="PROSITE" id="PS51844"/>
    </source>
</evidence>
<keyword evidence="1" id="KW-0547">Nucleotide-binding</keyword>
<dbReference type="GO" id="GO:0016459">
    <property type="term" value="C:myosin complex"/>
    <property type="evidence" value="ECO:0007669"/>
    <property type="project" value="InterPro"/>
</dbReference>
<dbReference type="GO" id="GO:0005524">
    <property type="term" value="F:ATP binding"/>
    <property type="evidence" value="ECO:0007669"/>
    <property type="project" value="UniProtKB-KW"/>
</dbReference>
<evidence type="ECO:0000256" key="1">
    <source>
        <dbReference type="ARBA" id="ARBA00022741"/>
    </source>
</evidence>
<evidence type="ECO:0000256" key="2">
    <source>
        <dbReference type="ARBA" id="ARBA00022840"/>
    </source>
</evidence>